<evidence type="ECO:0000313" key="2">
    <source>
        <dbReference type="Proteomes" id="UP001432027"/>
    </source>
</evidence>
<comment type="caution">
    <text evidence="1">The sequence shown here is derived from an EMBL/GenBank/DDBJ whole genome shotgun (WGS) entry which is preliminary data.</text>
</comment>
<sequence>GQDCARRSGPGCTLLFMWSRGVIRTSSPSSESLFPLFENPRTEMRPHRLMEIQCGVVCKEEVEEFSDREIARRNTDQIYSIRIFIINYY</sequence>
<proteinExistence type="predicted"/>
<reference evidence="1" key="1">
    <citation type="submission" date="2023-10" db="EMBL/GenBank/DDBJ databases">
        <title>Genome assembly of Pristionchus species.</title>
        <authorList>
            <person name="Yoshida K."/>
            <person name="Sommer R.J."/>
        </authorList>
    </citation>
    <scope>NUCLEOTIDE SEQUENCE</scope>
    <source>
        <strain evidence="1">RS0144</strain>
    </source>
</reference>
<dbReference type="EMBL" id="BTSX01000004">
    <property type="protein sequence ID" value="GMS94381.1"/>
    <property type="molecule type" value="Genomic_DNA"/>
</dbReference>
<gene>
    <name evidence="1" type="ORF">PENTCL1PPCAC_16556</name>
</gene>
<accession>A0AAV5TJ81</accession>
<dbReference type="Proteomes" id="UP001432027">
    <property type="component" value="Unassembled WGS sequence"/>
</dbReference>
<name>A0AAV5TJ81_9BILA</name>
<protein>
    <submittedName>
        <fullName evidence="1">Uncharacterized protein</fullName>
    </submittedName>
</protein>
<feature type="non-terminal residue" evidence="1">
    <location>
        <position position="1"/>
    </location>
</feature>
<organism evidence="1 2">
    <name type="scientific">Pristionchus entomophagus</name>
    <dbReference type="NCBI Taxonomy" id="358040"/>
    <lineage>
        <taxon>Eukaryota</taxon>
        <taxon>Metazoa</taxon>
        <taxon>Ecdysozoa</taxon>
        <taxon>Nematoda</taxon>
        <taxon>Chromadorea</taxon>
        <taxon>Rhabditida</taxon>
        <taxon>Rhabditina</taxon>
        <taxon>Diplogasteromorpha</taxon>
        <taxon>Diplogasteroidea</taxon>
        <taxon>Neodiplogasteridae</taxon>
        <taxon>Pristionchus</taxon>
    </lineage>
</organism>
<evidence type="ECO:0000313" key="1">
    <source>
        <dbReference type="EMBL" id="GMS94381.1"/>
    </source>
</evidence>
<keyword evidence="2" id="KW-1185">Reference proteome</keyword>
<dbReference type="AlphaFoldDB" id="A0AAV5TJ81"/>